<evidence type="ECO:0000313" key="6">
    <source>
        <dbReference type="Proteomes" id="UP000651333"/>
    </source>
</evidence>
<evidence type="ECO:0000256" key="3">
    <source>
        <dbReference type="ARBA" id="ARBA00023315"/>
    </source>
</evidence>
<organism evidence="5 6">
    <name type="scientific">Lactobacillus helveticus</name>
    <name type="common">Lactobacillus suntoryeus</name>
    <dbReference type="NCBI Taxonomy" id="1587"/>
    <lineage>
        <taxon>Bacteria</taxon>
        <taxon>Bacillati</taxon>
        <taxon>Bacillota</taxon>
        <taxon>Bacilli</taxon>
        <taxon>Lactobacillales</taxon>
        <taxon>Lactobacillaceae</taxon>
        <taxon>Lactobacillus</taxon>
    </lineage>
</organism>
<comment type="similarity">
    <text evidence="1 4">Belongs to the antibiotic N-acetyltransferase family.</text>
</comment>
<gene>
    <name evidence="5" type="ORF">IMAU30003_01741</name>
</gene>
<evidence type="ECO:0000256" key="2">
    <source>
        <dbReference type="ARBA" id="ARBA00022679"/>
    </source>
</evidence>
<keyword evidence="3 4" id="KW-0012">Acyltransferase</keyword>
<dbReference type="RefSeq" id="WP_254260524.1">
    <property type="nucleotide sequence ID" value="NZ_WCGM01000076.1"/>
</dbReference>
<dbReference type="PANTHER" id="PTHR11104">
    <property type="entry name" value="AMINOGLYCOSIDE N3-ACETYLTRANSFERASE"/>
    <property type="match status" value="1"/>
</dbReference>
<dbReference type="GO" id="GO:0046353">
    <property type="term" value="F:aminoglycoside 3-N-acetyltransferase activity"/>
    <property type="evidence" value="ECO:0007669"/>
    <property type="project" value="UniProtKB-EC"/>
</dbReference>
<dbReference type="SUPFAM" id="SSF110710">
    <property type="entry name" value="TTHA0583/YokD-like"/>
    <property type="match status" value="1"/>
</dbReference>
<dbReference type="Pfam" id="PF02522">
    <property type="entry name" value="Antibiotic_NAT"/>
    <property type="match status" value="1"/>
</dbReference>
<protein>
    <recommendedName>
        <fullName evidence="4">Aminoglycoside N(3)-acetyltransferase</fullName>
        <ecNumber evidence="4">2.3.1.-</ecNumber>
    </recommendedName>
</protein>
<keyword evidence="4" id="KW-0046">Antibiotic resistance</keyword>
<dbReference type="PANTHER" id="PTHR11104:SF0">
    <property type="entry name" value="SPBETA PROPHAGE-DERIVED AMINOGLYCOSIDE N(3')-ACETYLTRANSFERASE-LIKE PROTEIN YOKD"/>
    <property type="match status" value="1"/>
</dbReference>
<proteinExistence type="inferred from homology"/>
<evidence type="ECO:0000256" key="4">
    <source>
        <dbReference type="RuleBase" id="RU365031"/>
    </source>
</evidence>
<evidence type="ECO:0000256" key="1">
    <source>
        <dbReference type="ARBA" id="ARBA00006383"/>
    </source>
</evidence>
<evidence type="ECO:0000313" key="5">
    <source>
        <dbReference type="EMBL" id="NRO35491.1"/>
    </source>
</evidence>
<comment type="caution">
    <text evidence="5">The sequence shown here is derived from an EMBL/GenBank/DDBJ whole genome shotgun (WGS) entry which is preliminary data.</text>
</comment>
<dbReference type="EC" id="2.3.1.-" evidence="4"/>
<accession>A0A9Q5GA47</accession>
<dbReference type="AlphaFoldDB" id="A0A9Q5GA47"/>
<reference evidence="5" key="1">
    <citation type="submission" date="2019-09" db="EMBL/GenBank/DDBJ databases">
        <title>Comparative genomic analysis of Lactobacillus helveticus.</title>
        <authorList>
            <person name="Zhang H."/>
            <person name="Chen Y."/>
            <person name="Zhong Z."/>
        </authorList>
    </citation>
    <scope>NUCLEOTIDE SEQUENCE</scope>
    <source>
        <strain evidence="5">IMAU30003</strain>
    </source>
</reference>
<name>A0A9Q5GA47_LACHE</name>
<dbReference type="InterPro" id="IPR028345">
    <property type="entry name" value="Antibiotic_NAT-like"/>
</dbReference>
<keyword evidence="2 4" id="KW-0808">Transferase</keyword>
<dbReference type="Proteomes" id="UP000651333">
    <property type="component" value="Unassembled WGS sequence"/>
</dbReference>
<dbReference type="GO" id="GO:0046677">
    <property type="term" value="P:response to antibiotic"/>
    <property type="evidence" value="ECO:0007669"/>
    <property type="project" value="UniProtKB-KW"/>
</dbReference>
<dbReference type="InterPro" id="IPR003679">
    <property type="entry name" value="Amioglycoside_AcTrfase"/>
</dbReference>
<sequence>MPYQEKIIKTVMSAKKLKKILAEHLKPTDSIEVHTSLSAFGYIPGGEQSVVKVLKEVVNQGNIIMAAQTADIGDPIDWEDPPATPEAEKEIIENMPAYDKETTPIYYIGKTPEYFRTSKDVKRSDHPLYSMLCLGKRCR</sequence>
<dbReference type="EMBL" id="WCHB01000071">
    <property type="protein sequence ID" value="NRO35491.1"/>
    <property type="molecule type" value="Genomic_DNA"/>
</dbReference>
<comment type="catalytic activity">
    <reaction evidence="4">
        <text>a 2-deoxystreptamine antibiotic + acetyl-CoA = an N(3)-acetyl-2-deoxystreptamine antibiotic + CoA + H(+)</text>
        <dbReference type="Rhea" id="RHEA:12665"/>
        <dbReference type="ChEBI" id="CHEBI:15378"/>
        <dbReference type="ChEBI" id="CHEBI:57287"/>
        <dbReference type="ChEBI" id="CHEBI:57288"/>
        <dbReference type="ChEBI" id="CHEBI:57921"/>
        <dbReference type="ChEBI" id="CHEBI:77452"/>
        <dbReference type="EC" id="2.3.1.81"/>
    </reaction>
</comment>